<evidence type="ECO:0000313" key="2">
    <source>
        <dbReference type="Proteomes" id="UP000249524"/>
    </source>
</evidence>
<dbReference type="AlphaFoldDB" id="A0A328BP11"/>
<accession>A0A328BP11</accession>
<proteinExistence type="predicted"/>
<dbReference type="GO" id="GO:0006979">
    <property type="term" value="P:response to oxidative stress"/>
    <property type="evidence" value="ECO:0007669"/>
    <property type="project" value="TreeGrafter"/>
</dbReference>
<dbReference type="GO" id="GO:0045271">
    <property type="term" value="C:respiratory chain complex I"/>
    <property type="evidence" value="ECO:0007669"/>
    <property type="project" value="InterPro"/>
</dbReference>
<dbReference type="NCBIfam" id="NF006040">
    <property type="entry name" value="PRK08183.1"/>
    <property type="match status" value="1"/>
</dbReference>
<gene>
    <name evidence="1" type="ORF">DJ019_03495</name>
</gene>
<evidence type="ECO:0000313" key="1">
    <source>
        <dbReference type="EMBL" id="RAK69082.1"/>
    </source>
</evidence>
<dbReference type="Pfam" id="PF05071">
    <property type="entry name" value="NDUFA12"/>
    <property type="match status" value="1"/>
</dbReference>
<dbReference type="PANTHER" id="PTHR12910:SF2">
    <property type="entry name" value="NADH DEHYDROGENASE [UBIQUINONE] 1 ALPHA SUBCOMPLEX SUBUNIT 12"/>
    <property type="match status" value="1"/>
</dbReference>
<protein>
    <submittedName>
        <fullName evidence="1">NADH:ubiquinone oxidoreductase subunit NDUFA12</fullName>
    </submittedName>
</protein>
<dbReference type="RefSeq" id="WP_111274573.1">
    <property type="nucleotide sequence ID" value="NZ_QFYS01000001.1"/>
</dbReference>
<reference evidence="1 2" key="1">
    <citation type="submission" date="2018-05" db="EMBL/GenBank/DDBJ databases">
        <authorList>
            <person name="Lanie J.A."/>
            <person name="Ng W.-L."/>
            <person name="Kazmierczak K.M."/>
            <person name="Andrzejewski T.M."/>
            <person name="Davidsen T.M."/>
            <person name="Wayne K.J."/>
            <person name="Tettelin H."/>
            <person name="Glass J.I."/>
            <person name="Rusch D."/>
            <person name="Podicherti R."/>
            <person name="Tsui H.-C.T."/>
            <person name="Winkler M.E."/>
        </authorList>
    </citation>
    <scope>NUCLEOTIDE SEQUENCE [LARGE SCALE GENOMIC DNA]</scope>
    <source>
        <strain evidence="1 2">BUT-10</strain>
    </source>
</reference>
<sequence>MSVLKSIFTWWNGATPGIHFTIARRGRFVGQDDMGNRYFEARDDRDSYDRGRKRRWVIYKGYADASKVPAEWHGWLHYTFDEPPTAQPLPRKAWEKDSIPNLTGTIHAYRPKGAIARGGERQRATGDYEAWTPE</sequence>
<dbReference type="EMBL" id="QFYS01000001">
    <property type="protein sequence ID" value="RAK69082.1"/>
    <property type="molecule type" value="Genomic_DNA"/>
</dbReference>
<keyword evidence="1" id="KW-0830">Ubiquinone</keyword>
<name>A0A328BP11_9CAUL</name>
<dbReference type="OrthoDB" id="9795340at2"/>
<keyword evidence="2" id="KW-1185">Reference proteome</keyword>
<dbReference type="InterPro" id="IPR007763">
    <property type="entry name" value="NDUFA12"/>
</dbReference>
<dbReference type="Proteomes" id="UP000249524">
    <property type="component" value="Unassembled WGS sequence"/>
</dbReference>
<organism evidence="1 2">
    <name type="scientific">Phenylobacterium kunshanense</name>
    <dbReference type="NCBI Taxonomy" id="1445034"/>
    <lineage>
        <taxon>Bacteria</taxon>
        <taxon>Pseudomonadati</taxon>
        <taxon>Pseudomonadota</taxon>
        <taxon>Alphaproteobacteria</taxon>
        <taxon>Caulobacterales</taxon>
        <taxon>Caulobacteraceae</taxon>
        <taxon>Phenylobacterium</taxon>
    </lineage>
</organism>
<dbReference type="PANTHER" id="PTHR12910">
    <property type="entry name" value="NADH-UBIQUINONE OXIDOREDUCTASE SUBUNIT B17.2"/>
    <property type="match status" value="1"/>
</dbReference>
<comment type="caution">
    <text evidence="1">The sequence shown here is derived from an EMBL/GenBank/DDBJ whole genome shotgun (WGS) entry which is preliminary data.</text>
</comment>